<evidence type="ECO:0000256" key="5">
    <source>
        <dbReference type="ARBA" id="ARBA00022840"/>
    </source>
</evidence>
<name>A0A645EWJ2_9ZZZZ</name>
<evidence type="ECO:0000313" key="10">
    <source>
        <dbReference type="EMBL" id="MPN05810.1"/>
    </source>
</evidence>
<protein>
    <submittedName>
        <fullName evidence="10">Putative siderophore transport system ATP-binding protein YusV</fullName>
    </submittedName>
</protein>
<dbReference type="GO" id="GO:0005524">
    <property type="term" value="F:ATP binding"/>
    <property type="evidence" value="ECO:0007669"/>
    <property type="project" value="UniProtKB-KW"/>
</dbReference>
<gene>
    <name evidence="10" type="primary">yusV_22</name>
    <name evidence="10" type="ORF">SDC9_153063</name>
</gene>
<dbReference type="InterPro" id="IPR051535">
    <property type="entry name" value="Siderophore_ABC-ATPase"/>
</dbReference>
<keyword evidence="7" id="KW-0406">Ion transport</keyword>
<dbReference type="SMART" id="SM00382">
    <property type="entry name" value="AAA"/>
    <property type="match status" value="1"/>
</dbReference>
<dbReference type="Pfam" id="PF00005">
    <property type="entry name" value="ABC_tran"/>
    <property type="match status" value="1"/>
</dbReference>
<dbReference type="Gene3D" id="3.40.50.300">
    <property type="entry name" value="P-loop containing nucleotide triphosphate hydrolases"/>
    <property type="match status" value="1"/>
</dbReference>
<dbReference type="PROSITE" id="PS50893">
    <property type="entry name" value="ABC_TRANSPORTER_2"/>
    <property type="match status" value="1"/>
</dbReference>
<keyword evidence="8" id="KW-0472">Membrane</keyword>
<evidence type="ECO:0000256" key="8">
    <source>
        <dbReference type="ARBA" id="ARBA00023136"/>
    </source>
</evidence>
<dbReference type="FunFam" id="3.40.50.300:FF:000134">
    <property type="entry name" value="Iron-enterobactin ABC transporter ATP-binding protein"/>
    <property type="match status" value="1"/>
</dbReference>
<evidence type="ECO:0000256" key="4">
    <source>
        <dbReference type="ARBA" id="ARBA00022741"/>
    </source>
</evidence>
<feature type="domain" description="ABC transporter" evidence="9">
    <location>
        <begin position="3"/>
        <end position="239"/>
    </location>
</feature>
<sequence length="264" mass="29059">MKLEVQSLSAGYGCKLVLDGVELTVPDGRIVTLVGANGCGKSTLLKAIGRLLKPKSGAVLLDGKSIRDCDTAELARRMAILPQLHHAAGEITVQELVGFGRFPHRTGLGGLNAHDREMIGEALRLTRLEAFRERRVGTLSGGERQRAWIAMTLAQEPKLLLLDEPTTFLDIRCQFDVIELVRDLNRRLGITVLMVLHDLNLAARCSDLLVTLKERRIRNVGTPAEILNPEILRDIFEIESEIHTGSDGIPYCLPTGSVKKEKTV</sequence>
<evidence type="ECO:0000256" key="2">
    <source>
        <dbReference type="ARBA" id="ARBA00022448"/>
    </source>
</evidence>
<evidence type="ECO:0000256" key="6">
    <source>
        <dbReference type="ARBA" id="ARBA00023004"/>
    </source>
</evidence>
<evidence type="ECO:0000256" key="1">
    <source>
        <dbReference type="ARBA" id="ARBA00004202"/>
    </source>
</evidence>
<evidence type="ECO:0000259" key="9">
    <source>
        <dbReference type="PROSITE" id="PS50893"/>
    </source>
</evidence>
<dbReference type="AlphaFoldDB" id="A0A645EWJ2"/>
<dbReference type="GO" id="GO:0006811">
    <property type="term" value="P:monoatomic ion transport"/>
    <property type="evidence" value="ECO:0007669"/>
    <property type="project" value="UniProtKB-KW"/>
</dbReference>
<comment type="caution">
    <text evidence="10">The sequence shown here is derived from an EMBL/GenBank/DDBJ whole genome shotgun (WGS) entry which is preliminary data.</text>
</comment>
<dbReference type="InterPro" id="IPR027417">
    <property type="entry name" value="P-loop_NTPase"/>
</dbReference>
<comment type="subcellular location">
    <subcellularLocation>
        <location evidence="1">Cell membrane</location>
        <topology evidence="1">Peripheral membrane protein</topology>
    </subcellularLocation>
</comment>
<evidence type="ECO:0000256" key="3">
    <source>
        <dbReference type="ARBA" id="ARBA00022475"/>
    </source>
</evidence>
<keyword evidence="5 10" id="KW-0067">ATP-binding</keyword>
<dbReference type="SUPFAM" id="SSF52540">
    <property type="entry name" value="P-loop containing nucleoside triphosphate hydrolases"/>
    <property type="match status" value="1"/>
</dbReference>
<dbReference type="InterPro" id="IPR003439">
    <property type="entry name" value="ABC_transporter-like_ATP-bd"/>
</dbReference>
<dbReference type="PANTHER" id="PTHR42771:SF4">
    <property type="entry name" value="IRON(3+)-HYDROXAMATE IMPORT ATP-BINDING PROTEIN FHUC"/>
    <property type="match status" value="1"/>
</dbReference>
<dbReference type="InterPro" id="IPR017871">
    <property type="entry name" value="ABC_transporter-like_CS"/>
</dbReference>
<dbReference type="CDD" id="cd03214">
    <property type="entry name" value="ABC_Iron-Siderophores_B12_Hemin"/>
    <property type="match status" value="1"/>
</dbReference>
<dbReference type="GO" id="GO:0016887">
    <property type="term" value="F:ATP hydrolysis activity"/>
    <property type="evidence" value="ECO:0007669"/>
    <property type="project" value="InterPro"/>
</dbReference>
<dbReference type="GO" id="GO:0005886">
    <property type="term" value="C:plasma membrane"/>
    <property type="evidence" value="ECO:0007669"/>
    <property type="project" value="UniProtKB-SubCell"/>
</dbReference>
<proteinExistence type="predicted"/>
<dbReference type="PROSITE" id="PS00211">
    <property type="entry name" value="ABC_TRANSPORTER_1"/>
    <property type="match status" value="1"/>
</dbReference>
<dbReference type="EMBL" id="VSSQ01051721">
    <property type="protein sequence ID" value="MPN05810.1"/>
    <property type="molecule type" value="Genomic_DNA"/>
</dbReference>
<evidence type="ECO:0000256" key="7">
    <source>
        <dbReference type="ARBA" id="ARBA00023065"/>
    </source>
</evidence>
<accession>A0A645EWJ2</accession>
<dbReference type="InterPro" id="IPR003593">
    <property type="entry name" value="AAA+_ATPase"/>
</dbReference>
<dbReference type="PANTHER" id="PTHR42771">
    <property type="entry name" value="IRON(3+)-HYDROXAMATE IMPORT ATP-BINDING PROTEIN FHUC"/>
    <property type="match status" value="1"/>
</dbReference>
<keyword evidence="2" id="KW-0813">Transport</keyword>
<organism evidence="10">
    <name type="scientific">bioreactor metagenome</name>
    <dbReference type="NCBI Taxonomy" id="1076179"/>
    <lineage>
        <taxon>unclassified sequences</taxon>
        <taxon>metagenomes</taxon>
        <taxon>ecological metagenomes</taxon>
    </lineage>
</organism>
<keyword evidence="4" id="KW-0547">Nucleotide-binding</keyword>
<keyword evidence="6" id="KW-0408">Iron</keyword>
<reference evidence="10" key="1">
    <citation type="submission" date="2019-08" db="EMBL/GenBank/DDBJ databases">
        <authorList>
            <person name="Kucharzyk K."/>
            <person name="Murdoch R.W."/>
            <person name="Higgins S."/>
            <person name="Loffler F."/>
        </authorList>
    </citation>
    <scope>NUCLEOTIDE SEQUENCE</scope>
</reference>
<keyword evidence="3" id="KW-1003">Cell membrane</keyword>